<name>A0A1I6J0P7_9FIRM</name>
<dbReference type="GO" id="GO:0030313">
    <property type="term" value="C:cell envelope"/>
    <property type="evidence" value="ECO:0007669"/>
    <property type="project" value="UniProtKB-SubCell"/>
</dbReference>
<feature type="domain" description="Periplasmic binding protein" evidence="4">
    <location>
        <begin position="55"/>
        <end position="311"/>
    </location>
</feature>
<dbReference type="PANTHER" id="PTHR46847">
    <property type="entry name" value="D-ALLOSE-BINDING PERIPLASMIC PROTEIN-RELATED"/>
    <property type="match status" value="1"/>
</dbReference>
<evidence type="ECO:0000313" key="5">
    <source>
        <dbReference type="EMBL" id="SFR72503.1"/>
    </source>
</evidence>
<dbReference type="EMBL" id="FOYZ01000004">
    <property type="protein sequence ID" value="SFR72503.1"/>
    <property type="molecule type" value="Genomic_DNA"/>
</dbReference>
<dbReference type="InterPro" id="IPR025997">
    <property type="entry name" value="SBP_2_dom"/>
</dbReference>
<dbReference type="AlphaFoldDB" id="A0A1I6J0P7"/>
<comment type="similarity">
    <text evidence="2">Belongs to the bacterial solute-binding protein 2 family.</text>
</comment>
<gene>
    <name evidence="5" type="ORF">SAMN05661086_01320</name>
</gene>
<accession>A0A1I6J0P7</accession>
<proteinExistence type="inferred from homology"/>
<dbReference type="RefSeq" id="WP_177214588.1">
    <property type="nucleotide sequence ID" value="NZ_FOYZ01000004.1"/>
</dbReference>
<keyword evidence="6" id="KW-1185">Reference proteome</keyword>
<dbReference type="Gene3D" id="3.40.50.2300">
    <property type="match status" value="2"/>
</dbReference>
<evidence type="ECO:0000256" key="3">
    <source>
        <dbReference type="ARBA" id="ARBA00022729"/>
    </source>
</evidence>
<organism evidence="5 6">
    <name type="scientific">Anaeromicropila populeti</name>
    <dbReference type="NCBI Taxonomy" id="37658"/>
    <lineage>
        <taxon>Bacteria</taxon>
        <taxon>Bacillati</taxon>
        <taxon>Bacillota</taxon>
        <taxon>Clostridia</taxon>
        <taxon>Lachnospirales</taxon>
        <taxon>Lachnospiraceae</taxon>
        <taxon>Anaeromicropila</taxon>
    </lineage>
</organism>
<comment type="subcellular location">
    <subcellularLocation>
        <location evidence="1">Cell envelope</location>
    </subcellularLocation>
</comment>
<evidence type="ECO:0000259" key="4">
    <source>
        <dbReference type="Pfam" id="PF13407"/>
    </source>
</evidence>
<protein>
    <submittedName>
        <fullName evidence="5">Ribose transport system substrate-binding protein</fullName>
    </submittedName>
</protein>
<dbReference type="Proteomes" id="UP000199659">
    <property type="component" value="Unassembled WGS sequence"/>
</dbReference>
<dbReference type="Pfam" id="PF13407">
    <property type="entry name" value="Peripla_BP_4"/>
    <property type="match status" value="1"/>
</dbReference>
<sequence>MKNILTSLSSITVLLSIAFFTLFIEINSNPSVVNTSFFSQAITQEPAASEKKHTIGWSVYDSSYEYFESMQNGVLDQAEDLGIDVISHNQNSNALEMVIGSINLIKEGVDALLISPVNPGGMPIIAEFAHDKNIPVIVIDVGTGGADVNAFIVSDNFGGGILAGEYALELIKKYSIPSKNAAILKVEETSQLARLRGVGFGNVLQDAGYQIVSNTTANSLTSEAYEQTKRILETYGDDLAVIFSENDRMALGAAQAINEAGKKGEILVIGFDGEPAAIEAIKRGDMQGTIAQQSYRMGELGVQLANSIFKNEPITYDTPSTKELLMEVYLIDESGNPRM</sequence>
<dbReference type="GO" id="GO:0030246">
    <property type="term" value="F:carbohydrate binding"/>
    <property type="evidence" value="ECO:0007669"/>
    <property type="project" value="UniProtKB-ARBA"/>
</dbReference>
<reference evidence="5 6" key="1">
    <citation type="submission" date="2016-10" db="EMBL/GenBank/DDBJ databases">
        <authorList>
            <person name="de Groot N.N."/>
        </authorList>
    </citation>
    <scope>NUCLEOTIDE SEQUENCE [LARGE SCALE GENOMIC DNA]</scope>
    <source>
        <strain evidence="5 6">743A</strain>
    </source>
</reference>
<evidence type="ECO:0000313" key="6">
    <source>
        <dbReference type="Proteomes" id="UP000199659"/>
    </source>
</evidence>
<keyword evidence="3" id="KW-0732">Signal</keyword>
<dbReference type="InterPro" id="IPR028082">
    <property type="entry name" value="Peripla_BP_I"/>
</dbReference>
<dbReference type="STRING" id="37658.SAMN05661086_01320"/>
<dbReference type="SUPFAM" id="SSF53822">
    <property type="entry name" value="Periplasmic binding protein-like I"/>
    <property type="match status" value="1"/>
</dbReference>
<dbReference type="PANTHER" id="PTHR46847:SF1">
    <property type="entry name" value="D-ALLOSE-BINDING PERIPLASMIC PROTEIN-RELATED"/>
    <property type="match status" value="1"/>
</dbReference>
<evidence type="ECO:0000256" key="2">
    <source>
        <dbReference type="ARBA" id="ARBA00007639"/>
    </source>
</evidence>
<evidence type="ECO:0000256" key="1">
    <source>
        <dbReference type="ARBA" id="ARBA00004196"/>
    </source>
</evidence>